<keyword evidence="1" id="KW-1133">Transmembrane helix</keyword>
<dbReference type="AlphaFoldDB" id="A0AA96F712"/>
<evidence type="ECO:0000313" key="2">
    <source>
        <dbReference type="EMBL" id="WNM25251.1"/>
    </source>
</evidence>
<evidence type="ECO:0000313" key="3">
    <source>
        <dbReference type="Proteomes" id="UP001304125"/>
    </source>
</evidence>
<dbReference type="EMBL" id="CP134879">
    <property type="protein sequence ID" value="WNM25251.1"/>
    <property type="molecule type" value="Genomic_DNA"/>
</dbReference>
<gene>
    <name evidence="2" type="ORF">RN606_03630</name>
</gene>
<dbReference type="RefSeq" id="WP_313500061.1">
    <property type="nucleotide sequence ID" value="NZ_CP134879.1"/>
</dbReference>
<keyword evidence="3" id="KW-1185">Reference proteome</keyword>
<protein>
    <submittedName>
        <fullName evidence="2">Uncharacterized protein</fullName>
    </submittedName>
</protein>
<dbReference type="Proteomes" id="UP001304125">
    <property type="component" value="Chromosome"/>
</dbReference>
<proteinExistence type="predicted"/>
<keyword evidence="1" id="KW-0472">Membrane</keyword>
<evidence type="ECO:0000256" key="1">
    <source>
        <dbReference type="SAM" id="Phobius"/>
    </source>
</evidence>
<sequence>MTDTTDAPATDTLPTLKASISHVFLWLLGLVGLIAGIITTSSGGVLGPVLFGLGGLGVLLALAVQAVRFR</sequence>
<accession>A0AA96F712</accession>
<feature type="transmembrane region" description="Helical" evidence="1">
    <location>
        <begin position="45"/>
        <end position="67"/>
    </location>
</feature>
<reference evidence="2 3" key="1">
    <citation type="submission" date="2023-09" db="EMBL/GenBank/DDBJ databases">
        <title>Demequina sp. a novel bacteria isolated from Capsicum annuum.</title>
        <authorList>
            <person name="Humaira Z."/>
            <person name="Lee J."/>
            <person name="Cho D."/>
        </authorList>
    </citation>
    <scope>NUCLEOTIDE SEQUENCE [LARGE SCALE GENOMIC DNA]</scope>
    <source>
        <strain evidence="2 3">OYTSA14</strain>
    </source>
</reference>
<name>A0AA96F712_9MICO</name>
<feature type="transmembrane region" description="Helical" evidence="1">
    <location>
        <begin position="20"/>
        <end position="38"/>
    </location>
</feature>
<keyword evidence="1" id="KW-0812">Transmembrane</keyword>
<organism evidence="2 3">
    <name type="scientific">Demequina capsici</name>
    <dbReference type="NCBI Taxonomy" id="3075620"/>
    <lineage>
        <taxon>Bacteria</taxon>
        <taxon>Bacillati</taxon>
        <taxon>Actinomycetota</taxon>
        <taxon>Actinomycetes</taxon>
        <taxon>Micrococcales</taxon>
        <taxon>Demequinaceae</taxon>
        <taxon>Demequina</taxon>
    </lineage>
</organism>